<keyword evidence="3" id="KW-0328">Glycosyltransferase</keyword>
<keyword evidence="2" id="KW-1003">Cell membrane</keyword>
<feature type="transmembrane region" description="Helical" evidence="8">
    <location>
        <begin position="118"/>
        <end position="136"/>
    </location>
</feature>
<dbReference type="PANTHER" id="PTHR33908">
    <property type="entry name" value="MANNOSYLTRANSFERASE YKCB-RELATED"/>
    <property type="match status" value="1"/>
</dbReference>
<accession>A0A2H0X939</accession>
<feature type="transmembrane region" description="Helical" evidence="8">
    <location>
        <begin position="204"/>
        <end position="222"/>
    </location>
</feature>
<evidence type="ECO:0000256" key="3">
    <source>
        <dbReference type="ARBA" id="ARBA00022676"/>
    </source>
</evidence>
<feature type="transmembrane region" description="Helical" evidence="8">
    <location>
        <begin position="229"/>
        <end position="247"/>
    </location>
</feature>
<feature type="transmembrane region" description="Helical" evidence="8">
    <location>
        <begin position="12"/>
        <end position="31"/>
    </location>
</feature>
<dbReference type="Proteomes" id="UP000231414">
    <property type="component" value="Unassembled WGS sequence"/>
</dbReference>
<evidence type="ECO:0000313" key="10">
    <source>
        <dbReference type="Proteomes" id="UP000231414"/>
    </source>
</evidence>
<evidence type="ECO:0000256" key="7">
    <source>
        <dbReference type="ARBA" id="ARBA00023136"/>
    </source>
</evidence>
<reference evidence="10" key="1">
    <citation type="submission" date="2017-09" db="EMBL/GenBank/DDBJ databases">
        <title>Depth-based differentiation of microbial function through sediment-hosted aquifers and enrichment of novel symbionts in the deep terrestrial subsurface.</title>
        <authorList>
            <person name="Probst A.J."/>
            <person name="Ladd B."/>
            <person name="Jarett J.K."/>
            <person name="Geller-Mcgrath D.E."/>
            <person name="Sieber C.M.K."/>
            <person name="Emerson J.B."/>
            <person name="Anantharaman K."/>
            <person name="Thomas B.C."/>
            <person name="Malmstrom R."/>
            <person name="Stieglmeier M."/>
            <person name="Klingl A."/>
            <person name="Woyke T."/>
            <person name="Ryan C.M."/>
            <person name="Banfield J.F."/>
        </authorList>
    </citation>
    <scope>NUCLEOTIDE SEQUENCE [LARGE SCALE GENOMIC DNA]</scope>
</reference>
<feature type="transmembrane region" description="Helical" evidence="8">
    <location>
        <begin position="181"/>
        <end position="198"/>
    </location>
</feature>
<feature type="transmembrane region" description="Helical" evidence="8">
    <location>
        <begin position="420"/>
        <end position="439"/>
    </location>
</feature>
<proteinExistence type="predicted"/>
<dbReference type="PANTHER" id="PTHR33908:SF11">
    <property type="entry name" value="MEMBRANE PROTEIN"/>
    <property type="match status" value="1"/>
</dbReference>
<evidence type="ECO:0000256" key="6">
    <source>
        <dbReference type="ARBA" id="ARBA00022989"/>
    </source>
</evidence>
<keyword evidence="7 8" id="KW-0472">Membrane</keyword>
<keyword evidence="6 8" id="KW-1133">Transmembrane helix</keyword>
<protein>
    <recommendedName>
        <fullName evidence="11">Glycosyltransferase RgtA/B/C/D-like domain-containing protein</fullName>
    </recommendedName>
</protein>
<evidence type="ECO:0000256" key="5">
    <source>
        <dbReference type="ARBA" id="ARBA00022692"/>
    </source>
</evidence>
<feature type="transmembrane region" description="Helical" evidence="8">
    <location>
        <begin position="390"/>
        <end position="414"/>
    </location>
</feature>
<evidence type="ECO:0000256" key="8">
    <source>
        <dbReference type="SAM" id="Phobius"/>
    </source>
</evidence>
<dbReference type="InterPro" id="IPR050297">
    <property type="entry name" value="LipidA_mod_glycosyltrf_83"/>
</dbReference>
<name>A0A2H0X939_UNCKA</name>
<evidence type="ECO:0000256" key="2">
    <source>
        <dbReference type="ARBA" id="ARBA00022475"/>
    </source>
</evidence>
<feature type="transmembrane region" description="Helical" evidence="8">
    <location>
        <begin position="142"/>
        <end position="161"/>
    </location>
</feature>
<dbReference type="GO" id="GO:0016763">
    <property type="term" value="F:pentosyltransferase activity"/>
    <property type="evidence" value="ECO:0007669"/>
    <property type="project" value="TreeGrafter"/>
</dbReference>
<feature type="transmembrane region" description="Helical" evidence="8">
    <location>
        <begin position="446"/>
        <end position="464"/>
    </location>
</feature>
<dbReference type="GO" id="GO:0009103">
    <property type="term" value="P:lipopolysaccharide biosynthetic process"/>
    <property type="evidence" value="ECO:0007669"/>
    <property type="project" value="UniProtKB-ARBA"/>
</dbReference>
<keyword evidence="5 8" id="KW-0812">Transmembrane</keyword>
<comment type="subcellular location">
    <subcellularLocation>
        <location evidence="1">Cell membrane</location>
        <topology evidence="1">Multi-pass membrane protein</topology>
    </subcellularLocation>
</comment>
<evidence type="ECO:0008006" key="11">
    <source>
        <dbReference type="Google" id="ProtNLM"/>
    </source>
</evidence>
<dbReference type="AlphaFoldDB" id="A0A2H0X939"/>
<feature type="transmembrane region" description="Helical" evidence="8">
    <location>
        <begin position="298"/>
        <end position="320"/>
    </location>
</feature>
<evidence type="ECO:0000256" key="1">
    <source>
        <dbReference type="ARBA" id="ARBA00004651"/>
    </source>
</evidence>
<evidence type="ECO:0000256" key="4">
    <source>
        <dbReference type="ARBA" id="ARBA00022679"/>
    </source>
</evidence>
<keyword evidence="4" id="KW-0808">Transferase</keyword>
<gene>
    <name evidence="9" type="ORF">COT52_02825</name>
</gene>
<dbReference type="GO" id="GO:0005886">
    <property type="term" value="C:plasma membrane"/>
    <property type="evidence" value="ECO:0007669"/>
    <property type="project" value="UniProtKB-SubCell"/>
</dbReference>
<dbReference type="EMBL" id="PEYW01000040">
    <property type="protein sequence ID" value="PIS20618.1"/>
    <property type="molecule type" value="Genomic_DNA"/>
</dbReference>
<feature type="transmembrane region" description="Helical" evidence="8">
    <location>
        <begin position="267"/>
        <end position="286"/>
    </location>
</feature>
<evidence type="ECO:0000313" key="9">
    <source>
        <dbReference type="EMBL" id="PIS20618.1"/>
    </source>
</evidence>
<sequence>MAKTFIFFKKNWVILTILLVGGLLRVIYAFAPTSQISPDESTYGLAALHWVKGTDFPIFYYAQPYTGTLSAIISAGLMAVFGITPFWLKIVPLLCSVAFVYTNYLLGKKIFKREAVGLLAALFTALCSPFFLNWSGRAGSGYPEMILIGNLSLLLILKILYPEVREAQDPVSLKKRDRVLLVRYQNYAILGLLLGLGFWIQPSIVYYAVPVLLLLLLFKPWLFFTLPGWLLILGAVLGCSPVIYYNIVYHGATSLALFHDPWGIKNAASSFWTVGFPIIAGLRASWTTADFFKPLSILIYLFYFAAGYWLFFSLIVKFLWEGTVGWSLSIFKKSISFIFCLAHRLRSCLSKRPSLVGTDESGSGVAFGAKLVTRTSLWSQELARLIDPAWLIWGVLFFTWLIFSLSGQFGQFVIEPRYILSLYTVLPLLAAGFIIKASLVFSAIRYFLILLVLASQLIGLALGGKNTRPDTFLNQYSLKPLINFLDSRDIGFVYADEEICHRLIFESNERIICTPITDCFTTNRYPAYKEMVINADKKNLAYVRAPGRTYHTQECLSDLNLQTDPCHFEQIGEFGIYSY</sequence>
<comment type="caution">
    <text evidence="9">The sequence shown here is derived from an EMBL/GenBank/DDBJ whole genome shotgun (WGS) entry which is preliminary data.</text>
</comment>
<organism evidence="9 10">
    <name type="scientific">candidate division WWE3 bacterium CG08_land_8_20_14_0_20_43_13</name>
    <dbReference type="NCBI Taxonomy" id="1975087"/>
    <lineage>
        <taxon>Bacteria</taxon>
        <taxon>Katanobacteria</taxon>
    </lineage>
</organism>